<dbReference type="OrthoDB" id="9796786at2"/>
<dbReference type="InterPro" id="IPR052345">
    <property type="entry name" value="Rad_response_metalloprotease"/>
</dbReference>
<dbReference type="PANTHER" id="PTHR43236:SF2">
    <property type="entry name" value="BLL0069 PROTEIN"/>
    <property type="match status" value="1"/>
</dbReference>
<dbReference type="RefSeq" id="WP_031953520.1">
    <property type="nucleotide sequence ID" value="NZ_RAXT01000051.1"/>
</dbReference>
<evidence type="ECO:0000313" key="2">
    <source>
        <dbReference type="EMBL" id="RKG35965.1"/>
    </source>
</evidence>
<dbReference type="InterPro" id="IPR010359">
    <property type="entry name" value="IrrE_HExxH"/>
</dbReference>
<accession>A0A3A8EMY4</accession>
<dbReference type="Gene3D" id="1.10.10.2910">
    <property type="match status" value="1"/>
</dbReference>
<name>A0A3A8EMY4_9GAMM</name>
<proteinExistence type="predicted"/>
<protein>
    <submittedName>
        <fullName evidence="2">ImmA/IrrE family metallo-endopeptidase</fullName>
    </submittedName>
</protein>
<dbReference type="Proteomes" id="UP000280405">
    <property type="component" value="Unassembled WGS sequence"/>
</dbReference>
<evidence type="ECO:0000259" key="1">
    <source>
        <dbReference type="Pfam" id="PF06114"/>
    </source>
</evidence>
<comment type="caution">
    <text evidence="2">The sequence shown here is derived from an EMBL/GenBank/DDBJ whole genome shotgun (WGS) entry which is preliminary data.</text>
</comment>
<dbReference type="Pfam" id="PF06114">
    <property type="entry name" value="Peptidase_M78"/>
    <property type="match status" value="1"/>
</dbReference>
<sequence length="381" mass="43174">MTDFVQHSPVAIQRYMQQIGNLSANELAKKSGLTAEKVYTLLNDATPILKLSELEQIAKVLFVPSVYLTNNELEYIPEIPTIVDHRNMEDVFNSSYAYQAVLREAIKARNDYLYVLETMGEEPLDFNLMLSGDDAVEDAKIISDYFDLNHQKRAVKHNDYYSAWRSIFEAKDILVIEKSSKEPFGSDGFCLWFDVVPVIVVLSTGQAAERRLFTIMHELVHLGLRQSVFDGKINAINTNNQMERYCDTVAGHVIAPFELLESCYQSDMTVEELVLKVRSKAKASRPAIAIQLKLAGYISDQQLRDYLRQLDQIKIAKNKSGEAKIPASTRIISHFGRYFVQTVIAAMSHNTISASTAKDILGIKPTYKPTTLQDVQRQVYM</sequence>
<organism evidence="2 3">
    <name type="scientific">Acinetobacter rongchengensis</name>
    <dbReference type="NCBI Taxonomy" id="2419601"/>
    <lineage>
        <taxon>Bacteria</taxon>
        <taxon>Pseudomonadati</taxon>
        <taxon>Pseudomonadota</taxon>
        <taxon>Gammaproteobacteria</taxon>
        <taxon>Moraxellales</taxon>
        <taxon>Moraxellaceae</taxon>
        <taxon>Acinetobacter</taxon>
    </lineage>
</organism>
<dbReference type="EMBL" id="RAXT01000051">
    <property type="protein sequence ID" value="RKG35965.1"/>
    <property type="molecule type" value="Genomic_DNA"/>
</dbReference>
<dbReference type="AlphaFoldDB" id="A0A3A8EMY4"/>
<reference evidence="2 3" key="1">
    <citation type="submission" date="2018-09" db="EMBL/GenBank/DDBJ databases">
        <title>The draft genome of Acinetobacter spp. strains.</title>
        <authorList>
            <person name="Qin J."/>
            <person name="Feng Y."/>
            <person name="Zong Z."/>
        </authorList>
    </citation>
    <scope>NUCLEOTIDE SEQUENCE [LARGE SCALE GENOMIC DNA]</scope>
    <source>
        <strain evidence="2 3">WCHAc060115</strain>
    </source>
</reference>
<gene>
    <name evidence="2" type="ORF">D7V20_15795</name>
</gene>
<keyword evidence="3" id="KW-1185">Reference proteome</keyword>
<evidence type="ECO:0000313" key="3">
    <source>
        <dbReference type="Proteomes" id="UP000280405"/>
    </source>
</evidence>
<feature type="domain" description="IrrE N-terminal-like" evidence="1">
    <location>
        <begin position="171"/>
        <end position="292"/>
    </location>
</feature>
<dbReference type="PANTHER" id="PTHR43236">
    <property type="entry name" value="ANTITOXIN HIGA1"/>
    <property type="match status" value="1"/>
</dbReference>